<dbReference type="AlphaFoldDB" id="A0A2S5B7B2"/>
<dbReference type="Proteomes" id="UP000237144">
    <property type="component" value="Unassembled WGS sequence"/>
</dbReference>
<feature type="compositionally biased region" description="Low complexity" evidence="2">
    <location>
        <begin position="27"/>
        <end position="45"/>
    </location>
</feature>
<evidence type="ECO:0000256" key="2">
    <source>
        <dbReference type="SAM" id="MobiDB-lite"/>
    </source>
</evidence>
<dbReference type="EMBL" id="PJQD01000048">
    <property type="protein sequence ID" value="POY72673.1"/>
    <property type="molecule type" value="Genomic_DNA"/>
</dbReference>
<evidence type="ECO:0000313" key="4">
    <source>
        <dbReference type="Proteomes" id="UP000237144"/>
    </source>
</evidence>
<evidence type="ECO:0000313" key="3">
    <source>
        <dbReference type="EMBL" id="POY72673.1"/>
    </source>
</evidence>
<keyword evidence="4" id="KW-1185">Reference proteome</keyword>
<reference evidence="3 4" key="1">
    <citation type="journal article" date="2018" name="Front. Microbiol.">
        <title>Prospects for Fungal Bioremediation of Acidic Radioactive Waste Sites: Characterization and Genome Sequence of Rhodotorula taiwanensis MD1149.</title>
        <authorList>
            <person name="Tkavc R."/>
            <person name="Matrosova V.Y."/>
            <person name="Grichenko O.E."/>
            <person name="Gostincar C."/>
            <person name="Volpe R.P."/>
            <person name="Klimenkova P."/>
            <person name="Gaidamakova E.K."/>
            <person name="Zhou C.E."/>
            <person name="Stewart B.J."/>
            <person name="Lyman M.G."/>
            <person name="Malfatti S.A."/>
            <person name="Rubinfeld B."/>
            <person name="Courtot M."/>
            <person name="Singh J."/>
            <person name="Dalgard C.L."/>
            <person name="Hamilton T."/>
            <person name="Frey K.G."/>
            <person name="Gunde-Cimerman N."/>
            <person name="Dugan L."/>
            <person name="Daly M.J."/>
        </authorList>
    </citation>
    <scope>NUCLEOTIDE SEQUENCE [LARGE SCALE GENOMIC DNA]</scope>
    <source>
        <strain evidence="3 4">MD1149</strain>
    </source>
</reference>
<keyword evidence="1" id="KW-0175">Coiled coil</keyword>
<proteinExistence type="predicted"/>
<feature type="region of interest" description="Disordered" evidence="2">
    <location>
        <begin position="275"/>
        <end position="313"/>
    </location>
</feature>
<comment type="caution">
    <text evidence="3">The sequence shown here is derived from an EMBL/GenBank/DDBJ whole genome shotgun (WGS) entry which is preliminary data.</text>
</comment>
<feature type="region of interest" description="Disordered" evidence="2">
    <location>
        <begin position="150"/>
        <end position="169"/>
    </location>
</feature>
<sequence length="381" mass="40463">MDSPDTSLYQPVSLSDTLTQASKRSYRSAGAALTASTSTARLAGGPRSSILPTPQAHRIRSDVARREAAAMCESLGFSGAYSGDEVDATPRPSGGRSLNSAGAMSMARTAREDSPIGVVSLKSNLEDKDNEIAALRRELAAALRDKKDLANQVSRHAKQPQAGPGKGLDVKEMEELERAFAEQEKLLGGYQREVEKQAEEIDRLKSRSRRMAECLERIYGPSYEDELGLVDRPKTSATSPAVRQKLVARASLATGFGSLSRATTVPTSLAACAEVPESPKAADPSSPIAGPAASESADALDTKSPSAGQSCAPSIPTAALAQHLDSVQALLRSMEARLISRDVELAAIEQRAKHERTQAREKQAELEALVAESRKGAEGQE</sequence>
<feature type="coiled-coil region" evidence="1">
    <location>
        <begin position="345"/>
        <end position="372"/>
    </location>
</feature>
<gene>
    <name evidence="3" type="ORF">BMF94_4502</name>
</gene>
<feature type="region of interest" description="Disordered" evidence="2">
    <location>
        <begin position="20"/>
        <end position="57"/>
    </location>
</feature>
<protein>
    <submittedName>
        <fullName evidence="3">Uncharacterized protein</fullName>
    </submittedName>
</protein>
<evidence type="ECO:0000256" key="1">
    <source>
        <dbReference type="SAM" id="Coils"/>
    </source>
</evidence>
<feature type="region of interest" description="Disordered" evidence="2">
    <location>
        <begin position="78"/>
        <end position="111"/>
    </location>
</feature>
<accession>A0A2S5B7B2</accession>
<dbReference type="OrthoDB" id="2529219at2759"/>
<name>A0A2S5B7B2_9BASI</name>
<organism evidence="3 4">
    <name type="scientific">Rhodotorula taiwanensis</name>
    <dbReference type="NCBI Taxonomy" id="741276"/>
    <lineage>
        <taxon>Eukaryota</taxon>
        <taxon>Fungi</taxon>
        <taxon>Dikarya</taxon>
        <taxon>Basidiomycota</taxon>
        <taxon>Pucciniomycotina</taxon>
        <taxon>Microbotryomycetes</taxon>
        <taxon>Sporidiobolales</taxon>
        <taxon>Sporidiobolaceae</taxon>
        <taxon>Rhodotorula</taxon>
    </lineage>
</organism>
<feature type="compositionally biased region" description="Polar residues" evidence="2">
    <location>
        <begin position="303"/>
        <end position="312"/>
    </location>
</feature>